<dbReference type="InterPro" id="IPR032675">
    <property type="entry name" value="LRR_dom_sf"/>
</dbReference>
<evidence type="ECO:0000256" key="1">
    <source>
        <dbReference type="ARBA" id="ARBA00022614"/>
    </source>
</evidence>
<protein>
    <submittedName>
        <fullName evidence="3">Ras suppressor protein 1</fullName>
    </submittedName>
</protein>
<dbReference type="Proteomes" id="UP000008909">
    <property type="component" value="Unassembled WGS sequence"/>
</dbReference>
<dbReference type="AlphaFoldDB" id="G7Y5V6"/>
<gene>
    <name evidence="3" type="ORF">CLF_101490</name>
</gene>
<proteinExistence type="predicted"/>
<dbReference type="EMBL" id="DF142883">
    <property type="protein sequence ID" value="GAA48342.1"/>
    <property type="molecule type" value="Genomic_DNA"/>
</dbReference>
<dbReference type="Gene3D" id="3.80.10.10">
    <property type="entry name" value="Ribonuclease Inhibitor"/>
    <property type="match status" value="1"/>
</dbReference>
<sequence length="99" mass="11325">MLPAEIGRLTRLKELHLQGNRLTVLPPELGALDLCGPKQVAKLYGNAWVPPIENQLQVNISHVFDYIRSETYKFLFERQLSAHKDIPPVPDKPKKISRK</sequence>
<reference key="2">
    <citation type="submission" date="2011-10" db="EMBL/GenBank/DDBJ databases">
        <title>The genome and transcriptome sequence of Clonorchis sinensis provide insights into the carcinogenic liver fluke.</title>
        <authorList>
            <person name="Wang X."/>
            <person name="Huang Y."/>
            <person name="Chen W."/>
            <person name="Liu H."/>
            <person name="Guo L."/>
            <person name="Chen Y."/>
            <person name="Luo F."/>
            <person name="Zhou W."/>
            <person name="Sun J."/>
            <person name="Mao Q."/>
            <person name="Liang P."/>
            <person name="Zhou C."/>
            <person name="Tian Y."/>
            <person name="Men J."/>
            <person name="Lv X."/>
            <person name="Huang L."/>
            <person name="Zhou J."/>
            <person name="Hu Y."/>
            <person name="Li R."/>
            <person name="Zhang F."/>
            <person name="Lei H."/>
            <person name="Li X."/>
            <person name="Hu X."/>
            <person name="Liang C."/>
            <person name="Xu J."/>
            <person name="Wu Z."/>
            <person name="Yu X."/>
        </authorList>
    </citation>
    <scope>NUCLEOTIDE SEQUENCE</scope>
    <source>
        <strain>Henan</strain>
    </source>
</reference>
<dbReference type="SMART" id="SM00369">
    <property type="entry name" value="LRR_TYP"/>
    <property type="match status" value="1"/>
</dbReference>
<name>G7Y5V6_CLOSI</name>
<keyword evidence="1" id="KW-0433">Leucine-rich repeat</keyword>
<evidence type="ECO:0000256" key="2">
    <source>
        <dbReference type="ARBA" id="ARBA00022737"/>
    </source>
</evidence>
<organism evidence="3 4">
    <name type="scientific">Clonorchis sinensis</name>
    <name type="common">Chinese liver fluke</name>
    <dbReference type="NCBI Taxonomy" id="79923"/>
    <lineage>
        <taxon>Eukaryota</taxon>
        <taxon>Metazoa</taxon>
        <taxon>Spiralia</taxon>
        <taxon>Lophotrochozoa</taxon>
        <taxon>Platyhelminthes</taxon>
        <taxon>Trematoda</taxon>
        <taxon>Digenea</taxon>
        <taxon>Opisthorchiida</taxon>
        <taxon>Opisthorchiata</taxon>
        <taxon>Opisthorchiidae</taxon>
        <taxon>Clonorchis</taxon>
    </lineage>
</organism>
<evidence type="ECO:0000313" key="3">
    <source>
        <dbReference type="EMBL" id="GAA48342.1"/>
    </source>
</evidence>
<keyword evidence="4" id="KW-1185">Reference proteome</keyword>
<accession>G7Y5V6</accession>
<reference evidence="3" key="1">
    <citation type="journal article" date="2011" name="Genome Biol.">
        <title>The draft genome of the carcinogenic human liver fluke Clonorchis sinensis.</title>
        <authorList>
            <person name="Wang X."/>
            <person name="Chen W."/>
            <person name="Huang Y."/>
            <person name="Sun J."/>
            <person name="Men J."/>
            <person name="Liu H."/>
            <person name="Luo F."/>
            <person name="Guo L."/>
            <person name="Lv X."/>
            <person name="Deng C."/>
            <person name="Zhou C."/>
            <person name="Fan Y."/>
            <person name="Li X."/>
            <person name="Huang L."/>
            <person name="Hu Y."/>
            <person name="Liang C."/>
            <person name="Hu X."/>
            <person name="Xu J."/>
            <person name="Yu X."/>
        </authorList>
    </citation>
    <scope>NUCLEOTIDE SEQUENCE [LARGE SCALE GENOMIC DNA]</scope>
    <source>
        <strain evidence="3">Henan</strain>
    </source>
</reference>
<evidence type="ECO:0000313" key="4">
    <source>
        <dbReference type="Proteomes" id="UP000008909"/>
    </source>
</evidence>
<keyword evidence="2" id="KW-0677">Repeat</keyword>
<dbReference type="InterPro" id="IPR003591">
    <property type="entry name" value="Leu-rich_rpt_typical-subtyp"/>
</dbReference>
<dbReference type="SUPFAM" id="SSF52058">
    <property type="entry name" value="L domain-like"/>
    <property type="match status" value="1"/>
</dbReference>